<comment type="caution">
    <text evidence="1">The sequence shown here is derived from an EMBL/GenBank/DDBJ whole genome shotgun (WGS) entry which is preliminary data.</text>
</comment>
<keyword evidence="2" id="KW-1185">Reference proteome</keyword>
<dbReference type="AlphaFoldDB" id="A0A5B0PBE9"/>
<name>A0A5B0PBE9_PUCGR</name>
<organism evidence="1 2">
    <name type="scientific">Puccinia graminis f. sp. tritici</name>
    <dbReference type="NCBI Taxonomy" id="56615"/>
    <lineage>
        <taxon>Eukaryota</taxon>
        <taxon>Fungi</taxon>
        <taxon>Dikarya</taxon>
        <taxon>Basidiomycota</taxon>
        <taxon>Pucciniomycotina</taxon>
        <taxon>Pucciniomycetes</taxon>
        <taxon>Pucciniales</taxon>
        <taxon>Pucciniaceae</taxon>
        <taxon>Puccinia</taxon>
    </lineage>
</organism>
<sequence length="147" mass="15851">MPHPGTLSSLILESLRLDPSKAPGEGTFSINTALKDGRIRLSYLNPKPLKFNPLQLPRRDFRGSSGNVQAKAAVWTCARGNLEETPAETTISKARDIFMCVTGIGTMRVPATAPATAANPTALATPAMSNIKEYDHSRLSLMVPFTK</sequence>
<reference evidence="1 2" key="1">
    <citation type="submission" date="2019-05" db="EMBL/GenBank/DDBJ databases">
        <title>Emergence of the Ug99 lineage of the wheat stem rust pathogen through somatic hybridization.</title>
        <authorList>
            <person name="Li F."/>
            <person name="Upadhyaya N.M."/>
            <person name="Sperschneider J."/>
            <person name="Matny O."/>
            <person name="Nguyen-Phuc H."/>
            <person name="Mago R."/>
            <person name="Raley C."/>
            <person name="Miller M.E."/>
            <person name="Silverstein K.A.T."/>
            <person name="Henningsen E."/>
            <person name="Hirsch C.D."/>
            <person name="Visser B."/>
            <person name="Pretorius Z.A."/>
            <person name="Steffenson B.J."/>
            <person name="Schwessinger B."/>
            <person name="Dodds P.N."/>
            <person name="Figueroa M."/>
        </authorList>
    </citation>
    <scope>NUCLEOTIDE SEQUENCE [LARGE SCALE GENOMIC DNA]</scope>
    <source>
        <strain evidence="1">21-0</strain>
    </source>
</reference>
<evidence type="ECO:0000313" key="2">
    <source>
        <dbReference type="Proteomes" id="UP000324748"/>
    </source>
</evidence>
<evidence type="ECO:0000313" key="1">
    <source>
        <dbReference type="EMBL" id="KAA1098346.1"/>
    </source>
</evidence>
<gene>
    <name evidence="1" type="ORF">PGT21_033876</name>
</gene>
<dbReference type="Proteomes" id="UP000324748">
    <property type="component" value="Unassembled WGS sequence"/>
</dbReference>
<accession>A0A5B0PBE9</accession>
<proteinExistence type="predicted"/>
<protein>
    <submittedName>
        <fullName evidence="1">Uncharacterized protein</fullName>
    </submittedName>
</protein>
<dbReference type="EMBL" id="VSWC01000066">
    <property type="protein sequence ID" value="KAA1098346.1"/>
    <property type="molecule type" value="Genomic_DNA"/>
</dbReference>